<dbReference type="InterPro" id="IPR007219">
    <property type="entry name" value="XnlR_reg_dom"/>
</dbReference>
<keyword evidence="7" id="KW-0539">Nucleus</keyword>
<feature type="domain" description="Zn(2)-C6 fungal-type" evidence="10">
    <location>
        <begin position="68"/>
        <end position="101"/>
    </location>
</feature>
<feature type="region of interest" description="Disordered" evidence="9">
    <location>
        <begin position="637"/>
        <end position="665"/>
    </location>
</feature>
<evidence type="ECO:0000256" key="7">
    <source>
        <dbReference type="ARBA" id="ARBA00023242"/>
    </source>
</evidence>
<dbReference type="SMART" id="SM00906">
    <property type="entry name" value="Fungal_trans"/>
    <property type="match status" value="1"/>
</dbReference>
<evidence type="ECO:0000256" key="5">
    <source>
        <dbReference type="ARBA" id="ARBA00023125"/>
    </source>
</evidence>
<dbReference type="GO" id="GO:0005634">
    <property type="term" value="C:nucleus"/>
    <property type="evidence" value="ECO:0007669"/>
    <property type="project" value="UniProtKB-SubCell"/>
</dbReference>
<keyword evidence="2" id="KW-0479">Metal-binding</keyword>
<dbReference type="CDD" id="cd12148">
    <property type="entry name" value="fungal_TF_MHR"/>
    <property type="match status" value="1"/>
</dbReference>
<evidence type="ECO:0000313" key="12">
    <source>
        <dbReference type="Proteomes" id="UP000799437"/>
    </source>
</evidence>
<dbReference type="GO" id="GO:0008270">
    <property type="term" value="F:zinc ion binding"/>
    <property type="evidence" value="ECO:0007669"/>
    <property type="project" value="InterPro"/>
</dbReference>
<reference evidence="11" key="1">
    <citation type="journal article" date="2020" name="Stud. Mycol.">
        <title>101 Dothideomycetes genomes: a test case for predicting lifestyles and emergence of pathogens.</title>
        <authorList>
            <person name="Haridas S."/>
            <person name="Albert R."/>
            <person name="Binder M."/>
            <person name="Bloem J."/>
            <person name="Labutti K."/>
            <person name="Salamov A."/>
            <person name="Andreopoulos B."/>
            <person name="Baker S."/>
            <person name="Barry K."/>
            <person name="Bills G."/>
            <person name="Bluhm B."/>
            <person name="Cannon C."/>
            <person name="Castanera R."/>
            <person name="Culley D."/>
            <person name="Daum C."/>
            <person name="Ezra D."/>
            <person name="Gonzalez J."/>
            <person name="Henrissat B."/>
            <person name="Kuo A."/>
            <person name="Liang C."/>
            <person name="Lipzen A."/>
            <person name="Lutzoni F."/>
            <person name="Magnuson J."/>
            <person name="Mondo S."/>
            <person name="Nolan M."/>
            <person name="Ohm R."/>
            <person name="Pangilinan J."/>
            <person name="Park H.-J."/>
            <person name="Ramirez L."/>
            <person name="Alfaro M."/>
            <person name="Sun H."/>
            <person name="Tritt A."/>
            <person name="Yoshinaga Y."/>
            <person name="Zwiers L.-H."/>
            <person name="Turgeon B."/>
            <person name="Goodwin S."/>
            <person name="Spatafora J."/>
            <person name="Crous P."/>
            <person name="Grigoriev I."/>
        </authorList>
    </citation>
    <scope>NUCLEOTIDE SEQUENCE</scope>
    <source>
        <strain evidence="11">CBS 121739</strain>
    </source>
</reference>
<sequence>MNPITPTTPNQARNGNGQFGQHNLSPTSLRAQNSKRARDSDDGDDGNGGTSPIDSGGRGLKQPAIKRACNECRQQKLRCDVQQDPFVPCSRCRKHKLTCLIEPNFKRVGKRSRHAEMEREIAELKQQVSRMSGQPIQHSSASTPFSGGIPQIETYNRLQNEDEFLGPHQAVASLLDLRGGSPSGVKLHALGELLYAPDRVNELFKIFFDQYHPYLPFLDPDQSPDQYLKDSRLLFWTIIAVAARKSDPRDYERMKNPLTGLLWGTIAEVPGNHHVVKALCLHCTWPLPTDRTSTDITFMLCGLMMQVAMQIGLHQPAHADDFSRYRIQLQREDIDDRTRTWAVCNIVAQSVSTGYGQPPNTEYDSTLKFIKYNPKEPLTALSPQLFARLRLEMAADRIVRNIYANHVLDESGNTFYHPHNQDAPSFAKIEVESLFRETLDMEPLFTDIEWLYQKAVHLHLRLYSFFDTTSDPRIRKDLLELYNAATSFIDQAMRLHEAQRLHHAPNIIFQMLLAAGFALLKLCNSDYTVHYINCDSRKYFSNAVRMARCFSTKQNDLPMRLCEVLAQLWKESGSGGASNPSKSNSPMAAIHTPFNRQGSFDMSEDAVRLKVRSRMSMSVVFDSVWRWRETHVKEQLETAVQNPTNPDSSSNSTPPPGLANTSGADLSVLDGSLGIPASIGGPAATAALNMPLGMANGLANTAANSYEFFDPVSWVLDFDQEWNTDYNAGFPNFPQ</sequence>
<dbReference type="PANTHER" id="PTHR31845:SF21">
    <property type="entry name" value="REGULATORY PROTEIN LEU3"/>
    <property type="match status" value="1"/>
</dbReference>
<dbReference type="InterPro" id="IPR036864">
    <property type="entry name" value="Zn2-C6_fun-type_DNA-bd_sf"/>
</dbReference>
<dbReference type="SMART" id="SM00066">
    <property type="entry name" value="GAL4"/>
    <property type="match status" value="1"/>
</dbReference>
<dbReference type="Proteomes" id="UP000799437">
    <property type="component" value="Unassembled WGS sequence"/>
</dbReference>
<dbReference type="Pfam" id="PF04082">
    <property type="entry name" value="Fungal_trans"/>
    <property type="match status" value="1"/>
</dbReference>
<proteinExistence type="predicted"/>
<dbReference type="OrthoDB" id="2341546at2759"/>
<dbReference type="CDD" id="cd00067">
    <property type="entry name" value="GAL4"/>
    <property type="match status" value="1"/>
</dbReference>
<keyword evidence="8" id="KW-0175">Coiled coil</keyword>
<keyword evidence="3" id="KW-0862">Zinc</keyword>
<dbReference type="GO" id="GO:0006351">
    <property type="term" value="P:DNA-templated transcription"/>
    <property type="evidence" value="ECO:0007669"/>
    <property type="project" value="InterPro"/>
</dbReference>
<organism evidence="11 12">
    <name type="scientific">Pseudovirgaria hyperparasitica</name>
    <dbReference type="NCBI Taxonomy" id="470096"/>
    <lineage>
        <taxon>Eukaryota</taxon>
        <taxon>Fungi</taxon>
        <taxon>Dikarya</taxon>
        <taxon>Ascomycota</taxon>
        <taxon>Pezizomycotina</taxon>
        <taxon>Dothideomycetes</taxon>
        <taxon>Dothideomycetes incertae sedis</taxon>
        <taxon>Acrospermales</taxon>
        <taxon>Acrospermaceae</taxon>
        <taxon>Pseudovirgaria</taxon>
    </lineage>
</organism>
<evidence type="ECO:0000313" key="11">
    <source>
        <dbReference type="EMBL" id="KAF2754406.1"/>
    </source>
</evidence>
<dbReference type="Pfam" id="PF00172">
    <property type="entry name" value="Zn_clus"/>
    <property type="match status" value="1"/>
</dbReference>
<feature type="compositionally biased region" description="Polar residues" evidence="9">
    <location>
        <begin position="1"/>
        <end position="34"/>
    </location>
</feature>
<keyword evidence="5" id="KW-0238">DNA-binding</keyword>
<dbReference type="SUPFAM" id="SSF57701">
    <property type="entry name" value="Zn2/Cys6 DNA-binding domain"/>
    <property type="match status" value="1"/>
</dbReference>
<evidence type="ECO:0000256" key="9">
    <source>
        <dbReference type="SAM" id="MobiDB-lite"/>
    </source>
</evidence>
<evidence type="ECO:0000256" key="4">
    <source>
        <dbReference type="ARBA" id="ARBA00023015"/>
    </source>
</evidence>
<evidence type="ECO:0000256" key="6">
    <source>
        <dbReference type="ARBA" id="ARBA00023163"/>
    </source>
</evidence>
<dbReference type="GO" id="GO:0000981">
    <property type="term" value="F:DNA-binding transcription factor activity, RNA polymerase II-specific"/>
    <property type="evidence" value="ECO:0007669"/>
    <property type="project" value="InterPro"/>
</dbReference>
<dbReference type="PROSITE" id="PS50048">
    <property type="entry name" value="ZN2_CY6_FUNGAL_2"/>
    <property type="match status" value="1"/>
</dbReference>
<evidence type="ECO:0000256" key="1">
    <source>
        <dbReference type="ARBA" id="ARBA00004123"/>
    </source>
</evidence>
<feature type="compositionally biased region" description="Low complexity" evidence="9">
    <location>
        <begin position="642"/>
        <end position="652"/>
    </location>
</feature>
<evidence type="ECO:0000256" key="8">
    <source>
        <dbReference type="SAM" id="Coils"/>
    </source>
</evidence>
<accession>A0A6A6VX74</accession>
<dbReference type="EMBL" id="ML996580">
    <property type="protein sequence ID" value="KAF2754406.1"/>
    <property type="molecule type" value="Genomic_DNA"/>
</dbReference>
<dbReference type="PROSITE" id="PS00463">
    <property type="entry name" value="ZN2_CY6_FUNGAL_1"/>
    <property type="match status" value="1"/>
</dbReference>
<dbReference type="RefSeq" id="XP_033596857.1">
    <property type="nucleotide sequence ID" value="XM_033747494.1"/>
</dbReference>
<dbReference type="GO" id="GO:0000976">
    <property type="term" value="F:transcription cis-regulatory region binding"/>
    <property type="evidence" value="ECO:0007669"/>
    <property type="project" value="TreeGrafter"/>
</dbReference>
<feature type="region of interest" description="Disordered" evidence="9">
    <location>
        <begin position="573"/>
        <end position="596"/>
    </location>
</feature>
<feature type="region of interest" description="Disordered" evidence="9">
    <location>
        <begin position="1"/>
        <end position="61"/>
    </location>
</feature>
<name>A0A6A6VX74_9PEZI</name>
<feature type="coiled-coil region" evidence="8">
    <location>
        <begin position="107"/>
        <end position="134"/>
    </location>
</feature>
<dbReference type="Gene3D" id="4.10.240.10">
    <property type="entry name" value="Zn(2)-C6 fungal-type DNA-binding domain"/>
    <property type="match status" value="1"/>
</dbReference>
<dbReference type="AlphaFoldDB" id="A0A6A6VX74"/>
<dbReference type="GeneID" id="54488548"/>
<dbReference type="InterPro" id="IPR051089">
    <property type="entry name" value="prtT"/>
</dbReference>
<keyword evidence="6" id="KW-0804">Transcription</keyword>
<keyword evidence="4" id="KW-0805">Transcription regulation</keyword>
<comment type="subcellular location">
    <subcellularLocation>
        <location evidence="1">Nucleus</location>
    </subcellularLocation>
</comment>
<evidence type="ECO:0000256" key="3">
    <source>
        <dbReference type="ARBA" id="ARBA00022833"/>
    </source>
</evidence>
<evidence type="ECO:0000259" key="10">
    <source>
        <dbReference type="PROSITE" id="PS50048"/>
    </source>
</evidence>
<gene>
    <name evidence="11" type="ORF">EJ05DRAFT_503942</name>
</gene>
<feature type="compositionally biased region" description="Polar residues" evidence="9">
    <location>
        <begin position="577"/>
        <end position="586"/>
    </location>
</feature>
<dbReference type="FunFam" id="4.10.240.10:FF:000003">
    <property type="entry name" value="C6 transcription factor (Leu3)"/>
    <property type="match status" value="1"/>
</dbReference>
<dbReference type="PANTHER" id="PTHR31845">
    <property type="entry name" value="FINGER DOMAIN PROTEIN, PUTATIVE-RELATED"/>
    <property type="match status" value="1"/>
</dbReference>
<protein>
    <recommendedName>
        <fullName evidence="10">Zn(2)-C6 fungal-type domain-containing protein</fullName>
    </recommendedName>
</protein>
<evidence type="ECO:0000256" key="2">
    <source>
        <dbReference type="ARBA" id="ARBA00022723"/>
    </source>
</evidence>
<dbReference type="GO" id="GO:0001216">
    <property type="term" value="F:DNA-binding transcription activator activity"/>
    <property type="evidence" value="ECO:0007669"/>
    <property type="project" value="UniProtKB-ARBA"/>
</dbReference>
<keyword evidence="12" id="KW-1185">Reference proteome</keyword>
<dbReference type="InterPro" id="IPR001138">
    <property type="entry name" value="Zn2Cys6_DnaBD"/>
</dbReference>